<dbReference type="OrthoDB" id="9781521at2"/>
<dbReference type="SUPFAM" id="SSF51182">
    <property type="entry name" value="RmlC-like cupins"/>
    <property type="match status" value="1"/>
</dbReference>
<dbReference type="InterPro" id="IPR013096">
    <property type="entry name" value="Cupin_2"/>
</dbReference>
<dbReference type="Proteomes" id="UP000181936">
    <property type="component" value="Chromosome"/>
</dbReference>
<keyword evidence="4" id="KW-1185">Reference proteome</keyword>
<dbReference type="CDD" id="cd02209">
    <property type="entry name" value="cupin_XRE_C"/>
    <property type="match status" value="1"/>
</dbReference>
<reference evidence="3 4" key="1">
    <citation type="journal article" date="2016" name="Sci. Rep.">
        <title>Complete genome sequence and transcriptomic analysis of a novel marine strain Bacillus weihaiensis reveals the mechanism of brown algae degradation.</title>
        <authorList>
            <person name="Zhu Y."/>
            <person name="Chen P."/>
            <person name="Bao Y."/>
            <person name="Men Y."/>
            <person name="Zeng Y."/>
            <person name="Yang J."/>
            <person name="Sun J."/>
            <person name="Sun Y."/>
        </authorList>
    </citation>
    <scope>NUCLEOTIDE SEQUENCE [LARGE SCALE GENOMIC DNA]</scope>
    <source>
        <strain evidence="3 4">Alg07</strain>
    </source>
</reference>
<dbReference type="PANTHER" id="PTHR46797:SF24">
    <property type="entry name" value="DNA-BINDING PHAGE PROTEIN"/>
    <property type="match status" value="1"/>
</dbReference>
<dbReference type="InterPro" id="IPR001387">
    <property type="entry name" value="Cro/C1-type_HTH"/>
</dbReference>
<evidence type="ECO:0000256" key="1">
    <source>
        <dbReference type="ARBA" id="ARBA00023125"/>
    </source>
</evidence>
<evidence type="ECO:0000313" key="4">
    <source>
        <dbReference type="Proteomes" id="UP000181936"/>
    </source>
</evidence>
<dbReference type="PROSITE" id="PS50943">
    <property type="entry name" value="HTH_CROC1"/>
    <property type="match status" value="1"/>
</dbReference>
<dbReference type="Gene3D" id="2.60.120.10">
    <property type="entry name" value="Jelly Rolls"/>
    <property type="match status" value="1"/>
</dbReference>
<dbReference type="InterPro" id="IPR010982">
    <property type="entry name" value="Lambda_DNA-bd_dom_sf"/>
</dbReference>
<dbReference type="InterPro" id="IPR050807">
    <property type="entry name" value="TransReg_Diox_bact_type"/>
</dbReference>
<gene>
    <name evidence="3" type="ORF">A9C19_09005</name>
</gene>
<dbReference type="SUPFAM" id="SSF47413">
    <property type="entry name" value="lambda repressor-like DNA-binding domains"/>
    <property type="match status" value="1"/>
</dbReference>
<dbReference type="InterPro" id="IPR014710">
    <property type="entry name" value="RmlC-like_jellyroll"/>
</dbReference>
<name>A0A1L3MR86_9BACI</name>
<dbReference type="Pfam" id="PF01381">
    <property type="entry name" value="HTH_3"/>
    <property type="match status" value="1"/>
</dbReference>
<dbReference type="SMART" id="SM00530">
    <property type="entry name" value="HTH_XRE"/>
    <property type="match status" value="1"/>
</dbReference>
<dbReference type="PANTHER" id="PTHR46797">
    <property type="entry name" value="HTH-TYPE TRANSCRIPTIONAL REGULATOR"/>
    <property type="match status" value="1"/>
</dbReference>
<feature type="domain" description="HTH cro/C1-type" evidence="2">
    <location>
        <begin position="20"/>
        <end position="74"/>
    </location>
</feature>
<dbReference type="KEGG" id="bwh:A9C19_09005"/>
<organism evidence="3 4">
    <name type="scientific">Bacillus weihaiensis</name>
    <dbReference type="NCBI Taxonomy" id="1547283"/>
    <lineage>
        <taxon>Bacteria</taxon>
        <taxon>Bacillati</taxon>
        <taxon>Bacillota</taxon>
        <taxon>Bacilli</taxon>
        <taxon>Bacillales</taxon>
        <taxon>Bacillaceae</taxon>
        <taxon>Bacillus</taxon>
    </lineage>
</organism>
<evidence type="ECO:0000313" key="3">
    <source>
        <dbReference type="EMBL" id="APH04875.1"/>
    </source>
</evidence>
<dbReference type="CDD" id="cd00093">
    <property type="entry name" value="HTH_XRE"/>
    <property type="match status" value="1"/>
</dbReference>
<dbReference type="Pfam" id="PF07883">
    <property type="entry name" value="Cupin_2"/>
    <property type="match status" value="1"/>
</dbReference>
<accession>A0A1L3MR86</accession>
<dbReference type="InterPro" id="IPR011051">
    <property type="entry name" value="RmlC_Cupin_sf"/>
</dbReference>
<dbReference type="GO" id="GO:0005829">
    <property type="term" value="C:cytosol"/>
    <property type="evidence" value="ECO:0007669"/>
    <property type="project" value="TreeGrafter"/>
</dbReference>
<dbReference type="Gene3D" id="1.10.260.40">
    <property type="entry name" value="lambda repressor-like DNA-binding domains"/>
    <property type="match status" value="1"/>
</dbReference>
<protein>
    <submittedName>
        <fullName evidence="3">Transcriptional regulator</fullName>
    </submittedName>
</protein>
<dbReference type="GO" id="GO:0003700">
    <property type="term" value="F:DNA-binding transcription factor activity"/>
    <property type="evidence" value="ECO:0007669"/>
    <property type="project" value="TreeGrafter"/>
</dbReference>
<dbReference type="AlphaFoldDB" id="A0A1L3MR86"/>
<evidence type="ECO:0000259" key="2">
    <source>
        <dbReference type="PROSITE" id="PS50943"/>
    </source>
</evidence>
<sequence>MDKKQEESVEKLVQQIGQTLRMVRQERNLSLQELADISAVSKLTLGKVERGEANPSLSVIWKIANSLGLPISTLMNEKAEVVVVRNHEGNRIVSENGACSLEPMFDSTNFRSMELHRAFLQPNSDYHPGAHQAGVIEYVTVMEGEAVVVVDQEEYVLNQYDSIKFRGDRDHTYKNLTQSEVVLHFVMTYM</sequence>
<keyword evidence="1" id="KW-0238">DNA-binding</keyword>
<dbReference type="RefSeq" id="WP_072579669.1">
    <property type="nucleotide sequence ID" value="NZ_CP016020.1"/>
</dbReference>
<dbReference type="EMBL" id="CP016020">
    <property type="protein sequence ID" value="APH04875.1"/>
    <property type="molecule type" value="Genomic_DNA"/>
</dbReference>
<proteinExistence type="predicted"/>
<dbReference type="GO" id="GO:0003677">
    <property type="term" value="F:DNA binding"/>
    <property type="evidence" value="ECO:0007669"/>
    <property type="project" value="UniProtKB-KW"/>
</dbReference>